<dbReference type="eggNOG" id="ENOG5032RQZ">
    <property type="taxonomic scope" value="Bacteria"/>
</dbReference>
<organism evidence="2">
    <name type="scientific">Caulobacter sp. (strain K31)</name>
    <dbReference type="NCBI Taxonomy" id="366602"/>
    <lineage>
        <taxon>Bacteria</taxon>
        <taxon>Pseudomonadati</taxon>
        <taxon>Pseudomonadota</taxon>
        <taxon>Alphaproteobacteria</taxon>
        <taxon>Caulobacterales</taxon>
        <taxon>Caulobacteraceae</taxon>
        <taxon>Caulobacter</taxon>
    </lineage>
</organism>
<dbReference type="InterPro" id="IPR025496">
    <property type="entry name" value="DUF4387"/>
</dbReference>
<dbReference type="AlphaFoldDB" id="B0T6K4"/>
<sequence>MVTLREVCHQVRSKNAGPFWVTIDVFFDGPQSYALYKDAPALSSEAIGKAYGADPIQVKRFAVESLAVLKISYPRKTPQGGVVERDMHSGQQYVRLLDTVVG</sequence>
<dbReference type="EMBL" id="CP000927">
    <property type="protein sequence ID" value="ABZ69621.1"/>
    <property type="molecule type" value="Genomic_DNA"/>
</dbReference>
<name>B0T6K4_CAUSK</name>
<dbReference type="HOGENOM" id="CLU_153284_0_0_5"/>
<reference evidence="2" key="1">
    <citation type="submission" date="2008-01" db="EMBL/GenBank/DDBJ databases">
        <title>Complete sequence of chromosome of Caulobacter sp. K31.</title>
        <authorList>
            <consortium name="US DOE Joint Genome Institute"/>
            <person name="Copeland A."/>
            <person name="Lucas S."/>
            <person name="Lapidus A."/>
            <person name="Barry K."/>
            <person name="Glavina del Rio T."/>
            <person name="Dalin E."/>
            <person name="Tice H."/>
            <person name="Pitluck S."/>
            <person name="Bruce D."/>
            <person name="Goodwin L."/>
            <person name="Thompson L.S."/>
            <person name="Brettin T."/>
            <person name="Detter J.C."/>
            <person name="Han C."/>
            <person name="Schmutz J."/>
            <person name="Larimer F."/>
            <person name="Land M."/>
            <person name="Hauser L."/>
            <person name="Kyrpides N."/>
            <person name="Kim E."/>
            <person name="Stephens C."/>
            <person name="Richardson P."/>
        </authorList>
    </citation>
    <scope>NUCLEOTIDE SEQUENCE [LARGE SCALE GENOMIC DNA]</scope>
    <source>
        <strain evidence="2">K31</strain>
    </source>
</reference>
<dbReference type="STRING" id="366602.Caul_0487"/>
<gene>
    <name evidence="2" type="ordered locus">Caul_0487</name>
</gene>
<dbReference type="KEGG" id="cak:Caul_0487"/>
<accession>B0T6K4</accession>
<protein>
    <recommendedName>
        <fullName evidence="1">DUF4387 domain-containing protein</fullName>
    </recommendedName>
</protein>
<proteinExistence type="predicted"/>
<evidence type="ECO:0000313" key="2">
    <source>
        <dbReference type="EMBL" id="ABZ69621.1"/>
    </source>
</evidence>
<evidence type="ECO:0000259" key="1">
    <source>
        <dbReference type="Pfam" id="PF14330"/>
    </source>
</evidence>
<dbReference type="OrthoDB" id="9796125at2"/>
<feature type="domain" description="DUF4387" evidence="1">
    <location>
        <begin position="4"/>
        <end position="98"/>
    </location>
</feature>
<dbReference type="Pfam" id="PF14330">
    <property type="entry name" value="DUF4387"/>
    <property type="match status" value="1"/>
</dbReference>